<feature type="chain" id="PRO_5035848061" evidence="1">
    <location>
        <begin position="22"/>
        <end position="87"/>
    </location>
</feature>
<evidence type="ECO:0000313" key="3">
    <source>
        <dbReference type="Proteomes" id="UP000822688"/>
    </source>
</evidence>
<proteinExistence type="predicted"/>
<protein>
    <submittedName>
        <fullName evidence="2">Uncharacterized protein</fullName>
    </submittedName>
</protein>
<organism evidence="2 3">
    <name type="scientific">Ceratodon purpureus</name>
    <name type="common">Fire moss</name>
    <name type="synonym">Dicranum purpureum</name>
    <dbReference type="NCBI Taxonomy" id="3225"/>
    <lineage>
        <taxon>Eukaryota</taxon>
        <taxon>Viridiplantae</taxon>
        <taxon>Streptophyta</taxon>
        <taxon>Embryophyta</taxon>
        <taxon>Bryophyta</taxon>
        <taxon>Bryophytina</taxon>
        <taxon>Bryopsida</taxon>
        <taxon>Dicranidae</taxon>
        <taxon>Pseudoditrichales</taxon>
        <taxon>Ditrichaceae</taxon>
        <taxon>Ceratodon</taxon>
    </lineage>
</organism>
<reference evidence="2" key="1">
    <citation type="submission" date="2020-06" db="EMBL/GenBank/DDBJ databases">
        <title>WGS assembly of Ceratodon purpureus strain R40.</title>
        <authorList>
            <person name="Carey S.B."/>
            <person name="Jenkins J."/>
            <person name="Shu S."/>
            <person name="Lovell J.T."/>
            <person name="Sreedasyam A."/>
            <person name="Maumus F."/>
            <person name="Tiley G.P."/>
            <person name="Fernandez-Pozo N."/>
            <person name="Barry K."/>
            <person name="Chen C."/>
            <person name="Wang M."/>
            <person name="Lipzen A."/>
            <person name="Daum C."/>
            <person name="Saski C.A."/>
            <person name="Payton A.C."/>
            <person name="Mcbreen J.C."/>
            <person name="Conrad R.E."/>
            <person name="Kollar L.M."/>
            <person name="Olsson S."/>
            <person name="Huttunen S."/>
            <person name="Landis J.B."/>
            <person name="Wickett N.J."/>
            <person name="Johnson M.G."/>
            <person name="Rensing S.A."/>
            <person name="Grimwood J."/>
            <person name="Schmutz J."/>
            <person name="Mcdaniel S.F."/>
        </authorList>
    </citation>
    <scope>NUCLEOTIDE SEQUENCE</scope>
    <source>
        <strain evidence="2">R40</strain>
    </source>
</reference>
<comment type="caution">
    <text evidence="2">The sequence shown here is derived from an EMBL/GenBank/DDBJ whole genome shotgun (WGS) entry which is preliminary data.</text>
</comment>
<keyword evidence="1" id="KW-0732">Signal</keyword>
<feature type="signal peptide" evidence="1">
    <location>
        <begin position="1"/>
        <end position="21"/>
    </location>
</feature>
<name>A0A8T0GFH2_CERPU</name>
<accession>A0A8T0GFH2</accession>
<keyword evidence="3" id="KW-1185">Reference proteome</keyword>
<evidence type="ECO:0000313" key="2">
    <source>
        <dbReference type="EMBL" id="KAG0558176.1"/>
    </source>
</evidence>
<dbReference type="EMBL" id="CM026431">
    <property type="protein sequence ID" value="KAG0558176.1"/>
    <property type="molecule type" value="Genomic_DNA"/>
</dbReference>
<sequence length="87" mass="9420">MSSILKLSSNAFLFIVPGTASTEPTIPATARTTKPGGRPRSEIMRFGLGAGQFRISFDLGKLEFHTLGHDTHGTELWLSTSFLQGLL</sequence>
<dbReference type="Proteomes" id="UP000822688">
    <property type="component" value="Chromosome 10"/>
</dbReference>
<gene>
    <name evidence="2" type="ORF">KC19_10G009900</name>
</gene>
<dbReference type="AlphaFoldDB" id="A0A8T0GFH2"/>
<evidence type="ECO:0000256" key="1">
    <source>
        <dbReference type="SAM" id="SignalP"/>
    </source>
</evidence>